<evidence type="ECO:0000313" key="4">
    <source>
        <dbReference type="Proteomes" id="UP000464754"/>
    </source>
</evidence>
<keyword evidence="1" id="KW-1133">Transmembrane helix</keyword>
<keyword evidence="4" id="KW-1185">Reference proteome</keyword>
<protein>
    <recommendedName>
        <fullName evidence="2">Bacterial Pleckstrin homology domain-containing protein</fullName>
    </recommendedName>
</protein>
<feature type="domain" description="Bacterial Pleckstrin homology" evidence="2">
    <location>
        <begin position="48"/>
        <end position="120"/>
    </location>
</feature>
<evidence type="ECO:0000313" key="3">
    <source>
        <dbReference type="EMBL" id="BBK22173.1"/>
    </source>
</evidence>
<dbReference type="EMBL" id="AP019695">
    <property type="protein sequence ID" value="BBK22173.1"/>
    <property type="molecule type" value="Genomic_DNA"/>
</dbReference>
<evidence type="ECO:0000256" key="1">
    <source>
        <dbReference type="SAM" id="Phobius"/>
    </source>
</evidence>
<dbReference type="KEGG" id="aarg:Aargi30884_10760"/>
<accession>A0A6N4THA8</accession>
<dbReference type="RefSeq" id="WP_163051680.1">
    <property type="nucleotide sequence ID" value="NZ_AP019695.1"/>
</dbReference>
<dbReference type="AlphaFoldDB" id="A0A6N4THA8"/>
<dbReference type="Pfam" id="PF10882">
    <property type="entry name" value="bPH_5"/>
    <property type="match status" value="1"/>
</dbReference>
<evidence type="ECO:0000259" key="2">
    <source>
        <dbReference type="Pfam" id="PF10882"/>
    </source>
</evidence>
<keyword evidence="1" id="KW-0812">Transmembrane</keyword>
<organism evidence="3 4">
    <name type="scientific">Amedibacterium intestinale</name>
    <dbReference type="NCBI Taxonomy" id="2583452"/>
    <lineage>
        <taxon>Bacteria</taxon>
        <taxon>Bacillati</taxon>
        <taxon>Bacillota</taxon>
        <taxon>Erysipelotrichia</taxon>
        <taxon>Erysipelotrichales</taxon>
        <taxon>Erysipelotrichaceae</taxon>
        <taxon>Amedibacterium</taxon>
    </lineage>
</organism>
<name>A0A6N4THA8_9FIRM</name>
<reference evidence="4" key="1">
    <citation type="submission" date="2019-05" db="EMBL/GenBank/DDBJ databases">
        <title>Complete genome sequencing of Absiella argi strain JCM 30884.</title>
        <authorList>
            <person name="Sakamoto M."/>
            <person name="Murakami T."/>
            <person name="Mori H."/>
        </authorList>
    </citation>
    <scope>NUCLEOTIDE SEQUENCE [LARGE SCALE GENOMIC DNA]</scope>
    <source>
        <strain evidence="4">JCM 30884</strain>
    </source>
</reference>
<feature type="transmembrane region" description="Helical" evidence="1">
    <location>
        <begin position="6"/>
        <end position="28"/>
    </location>
</feature>
<proteinExistence type="predicted"/>
<dbReference type="InterPro" id="IPR027783">
    <property type="entry name" value="Bacterial_PH-related"/>
</dbReference>
<sequence length="145" mass="16864">MKEETYKIIGILIFGIGFFIVFAAIFLFSMQDMSAKIDISNESIQLDGFIHDTVDFDEINKIEYLDDFEIHGGKKGAGFSNNGYFSGDADFKDIGQCRAYVYYHEKYFVVMYTDEETIIFNEKSEEETKDIYNTLLDKKQKDDKQ</sequence>
<gene>
    <name evidence="3" type="ORF">Aargi30884_10760</name>
</gene>
<keyword evidence="1" id="KW-0472">Membrane</keyword>
<dbReference type="Proteomes" id="UP000464754">
    <property type="component" value="Chromosome"/>
</dbReference>